<dbReference type="Proteomes" id="UP000460318">
    <property type="component" value="Unassembled WGS sequence"/>
</dbReference>
<dbReference type="EMBL" id="WUBI01000006">
    <property type="protein sequence ID" value="MWV47159.1"/>
    <property type="molecule type" value="Genomic_DNA"/>
</dbReference>
<comment type="caution">
    <text evidence="3">The sequence shown here is derived from an EMBL/GenBank/DDBJ whole genome shotgun (WGS) entry which is preliminary data.</text>
</comment>
<keyword evidence="4" id="KW-1185">Reference proteome</keyword>
<dbReference type="InterPro" id="IPR052515">
    <property type="entry name" value="Gfo/Idh/MocA_Oxidoreductase"/>
</dbReference>
<dbReference type="PANTHER" id="PTHR43249">
    <property type="entry name" value="UDP-N-ACETYL-2-AMINO-2-DEOXY-D-GLUCURONATE OXIDASE"/>
    <property type="match status" value="1"/>
</dbReference>
<evidence type="ECO:0000313" key="3">
    <source>
        <dbReference type="EMBL" id="MWV47159.1"/>
    </source>
</evidence>
<dbReference type="Pfam" id="PF22725">
    <property type="entry name" value="GFO_IDH_MocA_C3"/>
    <property type="match status" value="1"/>
</dbReference>
<evidence type="ECO:0000259" key="1">
    <source>
        <dbReference type="Pfam" id="PF01408"/>
    </source>
</evidence>
<dbReference type="InterPro" id="IPR000683">
    <property type="entry name" value="Gfo/Idh/MocA-like_OxRdtase_N"/>
</dbReference>
<evidence type="ECO:0008006" key="5">
    <source>
        <dbReference type="Google" id="ProtNLM"/>
    </source>
</evidence>
<dbReference type="PANTHER" id="PTHR43249:SF1">
    <property type="entry name" value="D-GLUCOSIDE 3-DEHYDROGENASE"/>
    <property type="match status" value="1"/>
</dbReference>
<name>A0A7X3INE3_9BACL</name>
<dbReference type="RefSeq" id="WP_160500750.1">
    <property type="nucleotide sequence ID" value="NZ_WUBI01000006.1"/>
</dbReference>
<dbReference type="SUPFAM" id="SSF55347">
    <property type="entry name" value="Glyceraldehyde-3-phosphate dehydrogenase-like, C-terminal domain"/>
    <property type="match status" value="1"/>
</dbReference>
<proteinExistence type="predicted"/>
<dbReference type="GO" id="GO:0000166">
    <property type="term" value="F:nucleotide binding"/>
    <property type="evidence" value="ECO:0007669"/>
    <property type="project" value="InterPro"/>
</dbReference>
<feature type="domain" description="GFO/IDH/MocA-like oxidoreductase" evidence="2">
    <location>
        <begin position="142"/>
        <end position="264"/>
    </location>
</feature>
<dbReference type="SUPFAM" id="SSF51735">
    <property type="entry name" value="NAD(P)-binding Rossmann-fold domains"/>
    <property type="match status" value="1"/>
</dbReference>
<sequence>MKKQLNCAVIGTRFAARTILPAITGLHNVNIKYLCGGEDKQKTREIAEAYNIKNYEFTFDEIINDMDLDAIFIATPHHLHYKMLKKALTTNFAIFIEKPIANSVEEIDEILKLSYGKEQVMLVTHQLPYYPVFSKIKEKLNLLGEIYYVNIQFQTNRLTNLKQWNWSLDSKHGGGMLLAMGSHILSLLRYFFGDSTTYSNLQSYQDNNVLAEKGEEINKISDAESLFEFQCLLNKNIRTNVLCIGTGHREDFLSLQILGTDGEIYYKSNGVAQIIYKDSKVESLDYDLDKERSIWKVGYEYYINEVLKNIEMKEKLYEDVRNTPFEVYKKQFLFLEKIKNNIH</sequence>
<dbReference type="Gene3D" id="3.40.50.720">
    <property type="entry name" value="NAD(P)-binding Rossmann-like Domain"/>
    <property type="match status" value="1"/>
</dbReference>
<feature type="domain" description="Gfo/Idh/MocA-like oxidoreductase N-terminal" evidence="1">
    <location>
        <begin position="5"/>
        <end position="124"/>
    </location>
</feature>
<evidence type="ECO:0000313" key="4">
    <source>
        <dbReference type="Proteomes" id="UP000460318"/>
    </source>
</evidence>
<dbReference type="Gene3D" id="3.30.360.10">
    <property type="entry name" value="Dihydrodipicolinate Reductase, domain 2"/>
    <property type="match status" value="1"/>
</dbReference>
<reference evidence="3 4" key="1">
    <citation type="submission" date="2019-12" db="EMBL/GenBank/DDBJ databases">
        <title>Paenibacillus sp. nov., an endophytic bacterium isolated from the stem of Dendrobium.</title>
        <authorList>
            <person name="Zhao R."/>
        </authorList>
    </citation>
    <scope>NUCLEOTIDE SEQUENCE [LARGE SCALE GENOMIC DNA]</scope>
    <source>
        <strain evidence="3 4">HJL G12</strain>
    </source>
</reference>
<accession>A0A7X3INE3</accession>
<dbReference type="AlphaFoldDB" id="A0A7X3INE3"/>
<organism evidence="3 4">
    <name type="scientific">Paenibacillus dendrobii</name>
    <dbReference type="NCBI Taxonomy" id="2691084"/>
    <lineage>
        <taxon>Bacteria</taxon>
        <taxon>Bacillati</taxon>
        <taxon>Bacillota</taxon>
        <taxon>Bacilli</taxon>
        <taxon>Bacillales</taxon>
        <taxon>Paenibacillaceae</taxon>
        <taxon>Paenibacillus</taxon>
    </lineage>
</organism>
<protein>
    <recommendedName>
        <fullName evidence="5">Gfo/Idh/MocA family oxidoreductase</fullName>
    </recommendedName>
</protein>
<dbReference type="InterPro" id="IPR036291">
    <property type="entry name" value="NAD(P)-bd_dom_sf"/>
</dbReference>
<gene>
    <name evidence="3" type="ORF">GRF59_26545</name>
</gene>
<dbReference type="Pfam" id="PF01408">
    <property type="entry name" value="GFO_IDH_MocA"/>
    <property type="match status" value="1"/>
</dbReference>
<dbReference type="InterPro" id="IPR055170">
    <property type="entry name" value="GFO_IDH_MocA-like_dom"/>
</dbReference>
<evidence type="ECO:0000259" key="2">
    <source>
        <dbReference type="Pfam" id="PF22725"/>
    </source>
</evidence>